<feature type="repeat" description="Cell wall-binding" evidence="2">
    <location>
        <begin position="306"/>
        <end position="325"/>
    </location>
</feature>
<dbReference type="Proteomes" id="UP000005384">
    <property type="component" value="Unassembled WGS sequence"/>
</dbReference>
<protein>
    <recommendedName>
        <fullName evidence="7">N-acetylmuramoyl-L-alanine amidase family protein</fullName>
    </recommendedName>
</protein>
<feature type="repeat" description="Cell wall-binding" evidence="2">
    <location>
        <begin position="286"/>
        <end position="305"/>
    </location>
</feature>
<gene>
    <name evidence="5" type="ORF">HMPREF9473_04688</name>
</gene>
<reference evidence="5 6" key="1">
    <citation type="submission" date="2011-08" db="EMBL/GenBank/DDBJ databases">
        <title>The Genome Sequence of Clostridium hathewayi WAL-18680.</title>
        <authorList>
            <consortium name="The Broad Institute Genome Sequencing Platform"/>
            <person name="Earl A."/>
            <person name="Ward D."/>
            <person name="Feldgarden M."/>
            <person name="Gevers D."/>
            <person name="Finegold S.M."/>
            <person name="Summanen P.H."/>
            <person name="Molitoris D.R."/>
            <person name="Song M."/>
            <person name="Daigneault M."/>
            <person name="Allen-Vercoe E."/>
            <person name="Young S.K."/>
            <person name="Zeng Q."/>
            <person name="Gargeya S."/>
            <person name="Fitzgerald M."/>
            <person name="Haas B."/>
            <person name="Abouelleil A."/>
            <person name="Alvarado L."/>
            <person name="Arachchi H.M."/>
            <person name="Berlin A."/>
            <person name="Brown A."/>
            <person name="Chapman S.B."/>
            <person name="Chen Z."/>
            <person name="Dunbar C."/>
            <person name="Freedman E."/>
            <person name="Gearin G."/>
            <person name="Gellesch M."/>
            <person name="Goldberg J."/>
            <person name="Griggs A."/>
            <person name="Gujja S."/>
            <person name="Heiman D."/>
            <person name="Howarth C."/>
            <person name="Larson L."/>
            <person name="Lui A."/>
            <person name="MacDonald P.J.P."/>
            <person name="Montmayeur A."/>
            <person name="Murphy C."/>
            <person name="Neiman D."/>
            <person name="Pearson M."/>
            <person name="Priest M."/>
            <person name="Roberts A."/>
            <person name="Saif S."/>
            <person name="Shea T."/>
            <person name="Shenoy N."/>
            <person name="Sisk P."/>
            <person name="Stolte C."/>
            <person name="Sykes S."/>
            <person name="Wortman J."/>
            <person name="Nusbaum C."/>
            <person name="Birren B."/>
        </authorList>
    </citation>
    <scope>NUCLEOTIDE SEQUENCE [LARGE SCALE GENOMIC DNA]</scope>
    <source>
        <strain evidence="5 6">WAL-18680</strain>
    </source>
</reference>
<comment type="caution">
    <text evidence="5">The sequence shown here is derived from an EMBL/GenBank/DDBJ whole genome shotgun (WGS) entry which is preliminary data.</text>
</comment>
<keyword evidence="1" id="KW-0677">Repeat</keyword>
<dbReference type="PROSITE" id="PS51170">
    <property type="entry name" value="CW"/>
    <property type="match status" value="3"/>
</dbReference>
<dbReference type="EMBL" id="ADLN01000120">
    <property type="protein sequence ID" value="EHI57579.1"/>
    <property type="molecule type" value="Genomic_DNA"/>
</dbReference>
<feature type="region of interest" description="Disordered" evidence="3">
    <location>
        <begin position="215"/>
        <end position="268"/>
    </location>
</feature>
<evidence type="ECO:0008006" key="7">
    <source>
        <dbReference type="Google" id="ProtNLM"/>
    </source>
</evidence>
<dbReference type="SUPFAM" id="SSF69360">
    <property type="entry name" value="Cell wall binding repeat"/>
    <property type="match status" value="1"/>
</dbReference>
<evidence type="ECO:0000256" key="4">
    <source>
        <dbReference type="SAM" id="SignalP"/>
    </source>
</evidence>
<dbReference type="HOGENOM" id="CLU_048243_0_0_9"/>
<dbReference type="AlphaFoldDB" id="G5IMG0"/>
<feature type="compositionally biased region" description="Low complexity" evidence="3">
    <location>
        <begin position="246"/>
        <end position="261"/>
    </location>
</feature>
<dbReference type="Pfam" id="PF01473">
    <property type="entry name" value="Choline_bind_1"/>
    <property type="match status" value="2"/>
</dbReference>
<evidence type="ECO:0000313" key="6">
    <source>
        <dbReference type="Proteomes" id="UP000005384"/>
    </source>
</evidence>
<feature type="signal peptide" evidence="4">
    <location>
        <begin position="1"/>
        <end position="28"/>
    </location>
</feature>
<dbReference type="Pfam" id="PF19127">
    <property type="entry name" value="Choline_bind_3"/>
    <property type="match status" value="2"/>
</dbReference>
<evidence type="ECO:0000256" key="3">
    <source>
        <dbReference type="SAM" id="MobiDB-lite"/>
    </source>
</evidence>
<keyword evidence="6" id="KW-1185">Reference proteome</keyword>
<accession>G5IMG0</accession>
<dbReference type="InterPro" id="IPR013783">
    <property type="entry name" value="Ig-like_fold"/>
</dbReference>
<dbReference type="InterPro" id="IPR018337">
    <property type="entry name" value="Cell_wall/Cho-bd_repeat"/>
</dbReference>
<evidence type="ECO:0000256" key="1">
    <source>
        <dbReference type="ARBA" id="ARBA00022737"/>
    </source>
</evidence>
<feature type="repeat" description="Cell wall-binding" evidence="2">
    <location>
        <begin position="326"/>
        <end position="345"/>
    </location>
</feature>
<dbReference type="PATRIC" id="fig|742737.3.peg.4676"/>
<sequence length="406" mass="45829">MLQGRRKIRWILLSAILMALAGGTTALAAEEAIKSASVSVTSDVEADAGQGDVTAVANSTRYQVTSCNFVNNKSSWVAGEAPRVKIVLEAAEGYFFNNINSGSATVRGATYVSSDRSNANHTLTMTVKLKPIKGTLDMPEEAGWNEGSLGKAKWSKVEGASAYELKLYCNDDPVCHVEKTTTTSYDFFDKMTKRGDYYYRVRAIPRTTSEAQYLKESDWQESTSQEITQRDANAAQTHQSNNKADTSPGSTGTPNTSGNSPQAEQPGWKQDNSGWWYLKADGSYPRNSWEYINNKWYLFDMNGYMLTGWQKRNDKQYYLTSNGDMVSGWFQYDRIWYYLDPDNGMYDRGWLQQGDDWYYLNSEGHMATGWLKSNGKWYYMDPASGKMVKDTVVEKYYINPDGVWIP</sequence>
<dbReference type="Gene3D" id="2.60.40.10">
    <property type="entry name" value="Immunoglobulins"/>
    <property type="match status" value="1"/>
</dbReference>
<dbReference type="Gene3D" id="2.10.270.10">
    <property type="entry name" value="Cholin Binding"/>
    <property type="match status" value="2"/>
</dbReference>
<name>G5IMG0_9FIRM</name>
<organism evidence="5 6">
    <name type="scientific">Hungatella hathewayi WAL-18680</name>
    <dbReference type="NCBI Taxonomy" id="742737"/>
    <lineage>
        <taxon>Bacteria</taxon>
        <taxon>Bacillati</taxon>
        <taxon>Bacillota</taxon>
        <taxon>Clostridia</taxon>
        <taxon>Lachnospirales</taxon>
        <taxon>Lachnospiraceae</taxon>
        <taxon>Hungatella</taxon>
    </lineage>
</organism>
<feature type="compositionally biased region" description="Polar residues" evidence="3">
    <location>
        <begin position="220"/>
        <end position="245"/>
    </location>
</feature>
<evidence type="ECO:0000313" key="5">
    <source>
        <dbReference type="EMBL" id="EHI57579.1"/>
    </source>
</evidence>
<proteinExistence type="predicted"/>
<dbReference type="RefSeq" id="WP_006782676.1">
    <property type="nucleotide sequence ID" value="NZ_CP040506.1"/>
</dbReference>
<evidence type="ECO:0000256" key="2">
    <source>
        <dbReference type="PROSITE-ProRule" id="PRU00591"/>
    </source>
</evidence>
<dbReference type="OrthoDB" id="1935808at2"/>
<feature type="chain" id="PRO_5003478942" description="N-acetylmuramoyl-L-alanine amidase family protein" evidence="4">
    <location>
        <begin position="29"/>
        <end position="406"/>
    </location>
</feature>
<keyword evidence="4" id="KW-0732">Signal</keyword>